<comment type="caution">
    <text evidence="1">The sequence shown here is derived from an EMBL/GenBank/DDBJ whole genome shotgun (WGS) entry which is preliminary data.</text>
</comment>
<proteinExistence type="predicted"/>
<dbReference type="Proteomes" id="UP001596044">
    <property type="component" value="Unassembled WGS sequence"/>
</dbReference>
<protein>
    <submittedName>
        <fullName evidence="1">Uncharacterized protein</fullName>
    </submittedName>
</protein>
<accession>A0ABW0KJX4</accession>
<organism evidence="1 2">
    <name type="scientific">Paenibacillus aestuarii</name>
    <dbReference type="NCBI Taxonomy" id="516965"/>
    <lineage>
        <taxon>Bacteria</taxon>
        <taxon>Bacillati</taxon>
        <taxon>Bacillota</taxon>
        <taxon>Bacilli</taxon>
        <taxon>Bacillales</taxon>
        <taxon>Paenibacillaceae</taxon>
        <taxon>Paenibacillus</taxon>
    </lineage>
</organism>
<reference evidence="2" key="1">
    <citation type="journal article" date="2019" name="Int. J. Syst. Evol. Microbiol.">
        <title>The Global Catalogue of Microorganisms (GCM) 10K type strain sequencing project: providing services to taxonomists for standard genome sequencing and annotation.</title>
        <authorList>
            <consortium name="The Broad Institute Genomics Platform"/>
            <consortium name="The Broad Institute Genome Sequencing Center for Infectious Disease"/>
            <person name="Wu L."/>
            <person name="Ma J."/>
        </authorList>
    </citation>
    <scope>NUCLEOTIDE SEQUENCE [LARGE SCALE GENOMIC DNA]</scope>
    <source>
        <strain evidence="2">KACC 11904</strain>
    </source>
</reference>
<name>A0ABW0KJX4_9BACL</name>
<evidence type="ECO:0000313" key="1">
    <source>
        <dbReference type="EMBL" id="MFC5453206.1"/>
    </source>
</evidence>
<dbReference type="RefSeq" id="WP_270885158.1">
    <property type="nucleotide sequence ID" value="NZ_JAQFVF010000087.1"/>
</dbReference>
<gene>
    <name evidence="1" type="ORF">ACFPOG_33865</name>
</gene>
<dbReference type="EMBL" id="JBHSMJ010000066">
    <property type="protein sequence ID" value="MFC5453206.1"/>
    <property type="molecule type" value="Genomic_DNA"/>
</dbReference>
<sequence>MVKIRGKRRYYRKIEKSIQNFKHHLSEETSWYNKWHIHFDAKGISEKVKDRRSHIKHYIELLQKISGSDLSNSKPFQVWIFLDSEYPTCDALYLHTPNPHSSFPFINQSIAWLSDEKEIPQILKGIVNLIEFEVGEYRHFDGNTDYFIRMVNLGLSLKDSLN</sequence>
<evidence type="ECO:0000313" key="2">
    <source>
        <dbReference type="Proteomes" id="UP001596044"/>
    </source>
</evidence>
<keyword evidence="2" id="KW-1185">Reference proteome</keyword>